<dbReference type="OrthoDB" id="42321at2759"/>
<keyword evidence="1" id="KW-0732">Signal</keyword>
<sequence length="200" mass="21945">MKRQLAIVVALVSASRGFLTPPRRECKRRALDASFFDDLSKFFLGGEETPSQNNPASEAVLEPERDGFYTGSKRIITVPAVTMKAGGLRLYCNLYLMGIQNTPDAGSWKASKADDSEVNLRYRDLSGSIIVRFQEDEITVDRLGSAPSMSYLAAESTVLSGFVEELRAIVYEGDVSTENRLLTLESESVLDDALNSVSFG</sequence>
<evidence type="ECO:0000313" key="2">
    <source>
        <dbReference type="EMBL" id="EJK69002.1"/>
    </source>
</evidence>
<dbReference type="Proteomes" id="UP000266841">
    <property type="component" value="Unassembled WGS sequence"/>
</dbReference>
<dbReference type="AlphaFoldDB" id="K0TEN4"/>
<comment type="caution">
    <text evidence="2">The sequence shown here is derived from an EMBL/GenBank/DDBJ whole genome shotgun (WGS) entry which is preliminary data.</text>
</comment>
<proteinExistence type="predicted"/>
<dbReference type="eggNOG" id="ENOG502ST8V">
    <property type="taxonomic scope" value="Eukaryota"/>
</dbReference>
<protein>
    <submittedName>
        <fullName evidence="2">Uncharacterized protein</fullName>
    </submittedName>
</protein>
<keyword evidence="3" id="KW-1185">Reference proteome</keyword>
<reference evidence="2 3" key="1">
    <citation type="journal article" date="2012" name="Genome Biol.">
        <title>Genome and low-iron response of an oceanic diatom adapted to chronic iron limitation.</title>
        <authorList>
            <person name="Lommer M."/>
            <person name="Specht M."/>
            <person name="Roy A.S."/>
            <person name="Kraemer L."/>
            <person name="Andreson R."/>
            <person name="Gutowska M.A."/>
            <person name="Wolf J."/>
            <person name="Bergner S.V."/>
            <person name="Schilhabel M.B."/>
            <person name="Klostermeier U.C."/>
            <person name="Beiko R.G."/>
            <person name="Rosenstiel P."/>
            <person name="Hippler M."/>
            <person name="Laroche J."/>
        </authorList>
    </citation>
    <scope>NUCLEOTIDE SEQUENCE [LARGE SCALE GENOMIC DNA]</scope>
    <source>
        <strain evidence="2 3">CCMP1005</strain>
    </source>
</reference>
<dbReference type="OMA" id="PRRECKR"/>
<organism evidence="2 3">
    <name type="scientific">Thalassiosira oceanica</name>
    <name type="common">Marine diatom</name>
    <dbReference type="NCBI Taxonomy" id="159749"/>
    <lineage>
        <taxon>Eukaryota</taxon>
        <taxon>Sar</taxon>
        <taxon>Stramenopiles</taxon>
        <taxon>Ochrophyta</taxon>
        <taxon>Bacillariophyta</taxon>
        <taxon>Coscinodiscophyceae</taxon>
        <taxon>Thalassiosirophycidae</taxon>
        <taxon>Thalassiosirales</taxon>
        <taxon>Thalassiosiraceae</taxon>
        <taxon>Thalassiosira</taxon>
    </lineage>
</organism>
<feature type="signal peptide" evidence="1">
    <location>
        <begin position="1"/>
        <end position="17"/>
    </location>
</feature>
<evidence type="ECO:0000313" key="3">
    <source>
        <dbReference type="Proteomes" id="UP000266841"/>
    </source>
</evidence>
<accession>K0TEN4</accession>
<gene>
    <name evidence="2" type="ORF">THAOC_09789</name>
</gene>
<name>K0TEN4_THAOC</name>
<feature type="chain" id="PRO_5003838401" evidence="1">
    <location>
        <begin position="18"/>
        <end position="200"/>
    </location>
</feature>
<evidence type="ECO:0000256" key="1">
    <source>
        <dbReference type="SAM" id="SignalP"/>
    </source>
</evidence>
<dbReference type="EMBL" id="AGNL01010601">
    <property type="protein sequence ID" value="EJK69002.1"/>
    <property type="molecule type" value="Genomic_DNA"/>
</dbReference>